<dbReference type="PROSITE" id="PS51892">
    <property type="entry name" value="SUBTILASE"/>
    <property type="match status" value="1"/>
</dbReference>
<dbReference type="InterPro" id="IPR050131">
    <property type="entry name" value="Peptidase_S8_subtilisin-like"/>
</dbReference>
<dbReference type="Pfam" id="PF00082">
    <property type="entry name" value="Peptidase_S8"/>
    <property type="match status" value="1"/>
</dbReference>
<feature type="active site" description="Charge relay system" evidence="5">
    <location>
        <position position="74"/>
    </location>
</feature>
<dbReference type="InterPro" id="IPR022398">
    <property type="entry name" value="Peptidase_S8_His-AS"/>
</dbReference>
<evidence type="ECO:0000256" key="5">
    <source>
        <dbReference type="PROSITE-ProRule" id="PRU01240"/>
    </source>
</evidence>
<protein>
    <submittedName>
        <fullName evidence="9">Serine protease</fullName>
    </submittedName>
</protein>
<evidence type="ECO:0000256" key="7">
    <source>
        <dbReference type="SAM" id="SignalP"/>
    </source>
</evidence>
<dbReference type="PANTHER" id="PTHR43806">
    <property type="entry name" value="PEPTIDASE S8"/>
    <property type="match status" value="1"/>
</dbReference>
<dbReference type="InterPro" id="IPR023827">
    <property type="entry name" value="Peptidase_S8_Asp-AS"/>
</dbReference>
<keyword evidence="6" id="KW-0472">Membrane</keyword>
<dbReference type="OrthoDB" id="9798386at2"/>
<keyword evidence="4 5" id="KW-0720">Serine protease</keyword>
<dbReference type="InterPro" id="IPR036852">
    <property type="entry name" value="Peptidase_S8/S53_dom_sf"/>
</dbReference>
<keyword evidence="3 5" id="KW-0378">Hydrolase</keyword>
<evidence type="ECO:0000256" key="1">
    <source>
        <dbReference type="ARBA" id="ARBA00011073"/>
    </source>
</evidence>
<dbReference type="InterPro" id="IPR015500">
    <property type="entry name" value="Peptidase_S8_subtilisin-rel"/>
</dbReference>
<keyword evidence="6" id="KW-0812">Transmembrane</keyword>
<keyword evidence="2 5" id="KW-0645">Protease</keyword>
<evidence type="ECO:0000313" key="10">
    <source>
        <dbReference type="Proteomes" id="UP000015388"/>
    </source>
</evidence>
<feature type="signal peptide" evidence="7">
    <location>
        <begin position="1"/>
        <end position="28"/>
    </location>
</feature>
<feature type="active site" description="Charge relay system" evidence="5">
    <location>
        <position position="292"/>
    </location>
</feature>
<evidence type="ECO:0000313" key="9">
    <source>
        <dbReference type="EMBL" id="AGS34029.1"/>
    </source>
</evidence>
<keyword evidence="7" id="KW-0732">Signal</keyword>
<dbReference type="EMBL" id="CP003924">
    <property type="protein sequence ID" value="AGS34029.1"/>
    <property type="molecule type" value="Genomic_DNA"/>
</dbReference>
<keyword evidence="6" id="KW-1133">Transmembrane helix</keyword>
<dbReference type="Gene3D" id="3.40.50.200">
    <property type="entry name" value="Peptidase S8/S53 domain"/>
    <property type="match status" value="1"/>
</dbReference>
<dbReference type="KEGG" id="cmd:B841_02730"/>
<dbReference type="HOGENOM" id="CLU_011263_13_4_11"/>
<sequence>MTRTPKTTWAAGLLVCVLGAGAPATPTAAAQGPDVACTVPVGVAAPELDDDATDRRTRTHRIATGAGVKVAVIDTGVADHEQLRPVHHGGDFVAPDAPDAVFDCDGHGTAVAGLIASHHLGVAPDAEIISVRQTSAHYRTEDDGAGTLASLAEAIHAAVHHGADVINVSVVACVPAHLTEHLDTSGLDDALARAEDEGAVIVAAAGNASESCLPGDAVYPAHAPTVLAVGARADAHRMADYSVPAPPGVVELSAPGTAPVSLAAAGSGWATGTRPAGEDPVRGSVTAFEGSSFAAPVVSGTVALLAQRYPEDSAAVLRDRVIQAARPAGGLVLPYETLTHVSAQYERGPRELHISAPHQEHDEAPARTGWALMALAAVAVAAVFWVGLRRG</sequence>
<feature type="chain" id="PRO_5038674475" evidence="7">
    <location>
        <begin position="29"/>
        <end position="391"/>
    </location>
</feature>
<dbReference type="Proteomes" id="UP000015388">
    <property type="component" value="Chromosome"/>
</dbReference>
<feature type="domain" description="Peptidase S8/S53" evidence="8">
    <location>
        <begin position="65"/>
        <end position="327"/>
    </location>
</feature>
<dbReference type="MEROPS" id="S08.A60"/>
<proteinExistence type="inferred from homology"/>
<dbReference type="PROSITE" id="PS00137">
    <property type="entry name" value="SUBTILASE_HIS"/>
    <property type="match status" value="1"/>
</dbReference>
<organism evidence="9 10">
    <name type="scientific">Corynebacterium maris DSM 45190</name>
    <dbReference type="NCBI Taxonomy" id="1224163"/>
    <lineage>
        <taxon>Bacteria</taxon>
        <taxon>Bacillati</taxon>
        <taxon>Actinomycetota</taxon>
        <taxon>Actinomycetes</taxon>
        <taxon>Mycobacteriales</taxon>
        <taxon>Corynebacteriaceae</taxon>
        <taxon>Corynebacterium</taxon>
    </lineage>
</organism>
<keyword evidence="10" id="KW-1185">Reference proteome</keyword>
<dbReference type="PRINTS" id="PR00723">
    <property type="entry name" value="SUBTILISIN"/>
</dbReference>
<dbReference type="GO" id="GO:0004252">
    <property type="term" value="F:serine-type endopeptidase activity"/>
    <property type="evidence" value="ECO:0007669"/>
    <property type="project" value="UniProtKB-UniRule"/>
</dbReference>
<accession>S5SSE3</accession>
<dbReference type="RefSeq" id="WP_020933962.1">
    <property type="nucleotide sequence ID" value="NC_021915.1"/>
</dbReference>
<feature type="active site" description="Charge relay system" evidence="5">
    <location>
        <position position="107"/>
    </location>
</feature>
<evidence type="ECO:0000256" key="6">
    <source>
        <dbReference type="SAM" id="Phobius"/>
    </source>
</evidence>
<evidence type="ECO:0000256" key="4">
    <source>
        <dbReference type="ARBA" id="ARBA00022825"/>
    </source>
</evidence>
<feature type="transmembrane region" description="Helical" evidence="6">
    <location>
        <begin position="369"/>
        <end position="388"/>
    </location>
</feature>
<evidence type="ECO:0000256" key="2">
    <source>
        <dbReference type="ARBA" id="ARBA00022670"/>
    </source>
</evidence>
<dbReference type="STRING" id="1224163.B841_02730"/>
<name>S5SSE3_9CORY</name>
<dbReference type="PATRIC" id="fig|1224163.3.peg.549"/>
<dbReference type="SUPFAM" id="SSF52743">
    <property type="entry name" value="Subtilisin-like"/>
    <property type="match status" value="1"/>
</dbReference>
<dbReference type="GO" id="GO:0006508">
    <property type="term" value="P:proteolysis"/>
    <property type="evidence" value="ECO:0007669"/>
    <property type="project" value="UniProtKB-KW"/>
</dbReference>
<dbReference type="eggNOG" id="COG1404">
    <property type="taxonomic scope" value="Bacteria"/>
</dbReference>
<dbReference type="InterPro" id="IPR000209">
    <property type="entry name" value="Peptidase_S8/S53_dom"/>
</dbReference>
<evidence type="ECO:0000259" key="8">
    <source>
        <dbReference type="Pfam" id="PF00082"/>
    </source>
</evidence>
<reference evidence="9 10" key="1">
    <citation type="submission" date="2012-11" db="EMBL/GenBank/DDBJ databases">
        <title>The complete genome sequence of Corynebacterium maris Coryn-1 (=DSM 45190).</title>
        <authorList>
            <person name="Schaffert L."/>
            <person name="Albersmeier A."/>
            <person name="Kalinowski J."/>
            <person name="Ruckert C."/>
        </authorList>
    </citation>
    <scope>NUCLEOTIDE SEQUENCE [LARGE SCALE GENOMIC DNA]</scope>
    <source>
        <strain evidence="10">Coryn-1</strain>
    </source>
</reference>
<comment type="similarity">
    <text evidence="1 5">Belongs to the peptidase S8 family.</text>
</comment>
<gene>
    <name evidence="9" type="ORF">B841_02730</name>
</gene>
<dbReference type="PANTHER" id="PTHR43806:SF11">
    <property type="entry name" value="CEREVISIN-RELATED"/>
    <property type="match status" value="1"/>
</dbReference>
<dbReference type="AlphaFoldDB" id="S5SSE3"/>
<dbReference type="PROSITE" id="PS00136">
    <property type="entry name" value="SUBTILASE_ASP"/>
    <property type="match status" value="1"/>
</dbReference>
<evidence type="ECO:0000256" key="3">
    <source>
        <dbReference type="ARBA" id="ARBA00022801"/>
    </source>
</evidence>